<dbReference type="Proteomes" id="UP001209257">
    <property type="component" value="Unassembled WGS sequence"/>
</dbReference>
<accession>A0ABT2VT17</accession>
<keyword evidence="1" id="KW-0732">Signal</keyword>
<sequence length="458" mass="49709">MILRALLVACSLVPAVAEAQQHLQISLAGDISTQNCAYGRGDSAIQEAKAQALAEISRQVKSGSLLSLAESQQSLSSETISYLQTLSSLQQEGMDLQGLKTDISAPVLQGSETCITVTLLHQSLSQGQSEGGWATTDEVISVTVVGEGWEDRQRGVSARKSAELDALRRAISQVVGTWLTEQRSQHSNTAELTTETTSNFELQSFVAQQLQTKSAGTVKAWSVLESQPIQPNGMKVTIRADVEKTPLAVASKNILQQIGSPRVAVVAPQPLADTLRLWLSEQGIEISSAANLTLRASHQLIKRSGTARLNLSIILEDQAGNAYGRWQNRPELIALPYSDQVLRDLIKVHLSTDGQKKEFHQQLNSAFMRVVKEEGLIHDIFISSQYLSQPDRLNSVLSTMGGASAVSVSHSDGIYKAQMRFTGTTGELVAALRQSLQPIAGRVMPQPTINNDFNIRFD</sequence>
<evidence type="ECO:0000313" key="2">
    <source>
        <dbReference type="EMBL" id="MCU7555386.1"/>
    </source>
</evidence>
<feature type="signal peptide" evidence="1">
    <location>
        <begin position="1"/>
        <end position="19"/>
    </location>
</feature>
<proteinExistence type="predicted"/>
<name>A0ABT2VT17_9ALTE</name>
<gene>
    <name evidence="2" type="ORF">OCL06_12390</name>
</gene>
<reference evidence="3" key="1">
    <citation type="submission" date="2023-07" db="EMBL/GenBank/DDBJ databases">
        <title>Study on multiphase classification of strain Alteromonas salexigens isolated from the Yellow Sea.</title>
        <authorList>
            <person name="Sun L."/>
        </authorList>
    </citation>
    <scope>NUCLEOTIDE SEQUENCE [LARGE SCALE GENOMIC DNA]</scope>
    <source>
        <strain evidence="3">ASW11-19</strain>
    </source>
</reference>
<organism evidence="2 3">
    <name type="scientific">Alteromonas salexigens</name>
    <dbReference type="NCBI Taxonomy" id="2982530"/>
    <lineage>
        <taxon>Bacteria</taxon>
        <taxon>Pseudomonadati</taxon>
        <taxon>Pseudomonadota</taxon>
        <taxon>Gammaproteobacteria</taxon>
        <taxon>Alteromonadales</taxon>
        <taxon>Alteromonadaceae</taxon>
        <taxon>Alteromonas/Salinimonas group</taxon>
        <taxon>Alteromonas</taxon>
    </lineage>
</organism>
<comment type="caution">
    <text evidence="2">The sequence shown here is derived from an EMBL/GenBank/DDBJ whole genome shotgun (WGS) entry which is preliminary data.</text>
</comment>
<protein>
    <recommendedName>
        <fullName evidence="4">Flagellar assembly protein T N-terminal domain-containing protein</fullName>
    </recommendedName>
</protein>
<evidence type="ECO:0000256" key="1">
    <source>
        <dbReference type="SAM" id="SignalP"/>
    </source>
</evidence>
<evidence type="ECO:0000313" key="3">
    <source>
        <dbReference type="Proteomes" id="UP001209257"/>
    </source>
</evidence>
<dbReference type="RefSeq" id="WP_262995015.1">
    <property type="nucleotide sequence ID" value="NZ_JAOTJC010000011.1"/>
</dbReference>
<keyword evidence="3" id="KW-1185">Reference proteome</keyword>
<feature type="chain" id="PRO_5046821314" description="Flagellar assembly protein T N-terminal domain-containing protein" evidence="1">
    <location>
        <begin position="20"/>
        <end position="458"/>
    </location>
</feature>
<evidence type="ECO:0008006" key="4">
    <source>
        <dbReference type="Google" id="ProtNLM"/>
    </source>
</evidence>
<dbReference type="EMBL" id="JAOTJC010000011">
    <property type="protein sequence ID" value="MCU7555386.1"/>
    <property type="molecule type" value="Genomic_DNA"/>
</dbReference>